<dbReference type="InterPro" id="IPR015943">
    <property type="entry name" value="WD40/YVTN_repeat-like_dom_sf"/>
</dbReference>
<dbReference type="AlphaFoldDB" id="A0AAD5YI37"/>
<dbReference type="Pfam" id="PF10282">
    <property type="entry name" value="Lactonase"/>
    <property type="match status" value="1"/>
</dbReference>
<name>A0AAD5YI37_9APHY</name>
<proteinExistence type="inferred from homology"/>
<comment type="caution">
    <text evidence="2">The sequence shown here is derived from an EMBL/GenBank/DDBJ whole genome shotgun (WGS) entry which is preliminary data.</text>
</comment>
<evidence type="ECO:0000256" key="1">
    <source>
        <dbReference type="ARBA" id="ARBA00005564"/>
    </source>
</evidence>
<dbReference type="PANTHER" id="PTHR30344">
    <property type="entry name" value="6-PHOSPHOGLUCONOLACTONASE-RELATED"/>
    <property type="match status" value="1"/>
</dbReference>
<evidence type="ECO:0000313" key="2">
    <source>
        <dbReference type="EMBL" id="KAJ3483213.1"/>
    </source>
</evidence>
<sequence length="355" mass="37384">MVNFTILAGGYTSFIASYLFNTDASSLTLLNQYTTGANPSWISLHPTNSSILYAVNENDAGALQSFEIGHLGALSSPIDTVSSGGNGPAFTAPLSTGQVAIMNYGSGNGLIIPTARDPMHFARNAGLISFPASVSHPHMAVQHGNEVFVPDLGADKIWRLIENGSPGNWKIQGSISQPTGSGPRHIAIHDNTLFVLHELSSTLTQQTIPQAPNGSSQITASFSILPPDPPAQADFHAGEILLSTASPSFPSPLIYVSNRNTGPIVDPRGDTIAIYETSPSLKLIKHVYTGLDQIRGMELGGSGGSFGGGEDEFLVASGFAGNAGVIVFRRIDGGRDLEVVAKNTQIPTRTSFVWL</sequence>
<reference evidence="2" key="1">
    <citation type="submission" date="2022-07" db="EMBL/GenBank/DDBJ databases">
        <title>Genome Sequence of Physisporinus lineatus.</title>
        <authorList>
            <person name="Buettner E."/>
        </authorList>
    </citation>
    <scope>NUCLEOTIDE SEQUENCE</scope>
    <source>
        <strain evidence="2">VT162</strain>
    </source>
</reference>
<dbReference type="Gene3D" id="2.130.10.10">
    <property type="entry name" value="YVTN repeat-like/Quinoprotein amine dehydrogenase"/>
    <property type="match status" value="1"/>
</dbReference>
<dbReference type="SUPFAM" id="SSF75011">
    <property type="entry name" value="3-carboxy-cis,cis-mucoante lactonizing enzyme"/>
    <property type="match status" value="1"/>
</dbReference>
<comment type="similarity">
    <text evidence="1">Belongs to the cycloisomerase 2 family.</text>
</comment>
<organism evidence="2 3">
    <name type="scientific">Meripilus lineatus</name>
    <dbReference type="NCBI Taxonomy" id="2056292"/>
    <lineage>
        <taxon>Eukaryota</taxon>
        <taxon>Fungi</taxon>
        <taxon>Dikarya</taxon>
        <taxon>Basidiomycota</taxon>
        <taxon>Agaricomycotina</taxon>
        <taxon>Agaricomycetes</taxon>
        <taxon>Polyporales</taxon>
        <taxon>Meripilaceae</taxon>
        <taxon>Meripilus</taxon>
    </lineage>
</organism>
<dbReference type="PANTHER" id="PTHR30344:SF1">
    <property type="entry name" value="6-PHOSPHOGLUCONOLACTONASE"/>
    <property type="match status" value="1"/>
</dbReference>
<evidence type="ECO:0008006" key="4">
    <source>
        <dbReference type="Google" id="ProtNLM"/>
    </source>
</evidence>
<evidence type="ECO:0000313" key="3">
    <source>
        <dbReference type="Proteomes" id="UP001212997"/>
    </source>
</evidence>
<protein>
    <recommendedName>
        <fullName evidence="4">Isomerase YbhE</fullName>
    </recommendedName>
</protein>
<dbReference type="GO" id="GO:0017057">
    <property type="term" value="F:6-phosphogluconolactonase activity"/>
    <property type="evidence" value="ECO:0007669"/>
    <property type="project" value="TreeGrafter"/>
</dbReference>
<accession>A0AAD5YI37</accession>
<dbReference type="EMBL" id="JANAWD010000237">
    <property type="protein sequence ID" value="KAJ3483213.1"/>
    <property type="molecule type" value="Genomic_DNA"/>
</dbReference>
<dbReference type="Proteomes" id="UP001212997">
    <property type="component" value="Unassembled WGS sequence"/>
</dbReference>
<gene>
    <name evidence="2" type="ORF">NLI96_g6466</name>
</gene>
<dbReference type="InterPro" id="IPR019405">
    <property type="entry name" value="Lactonase_7-beta_prop"/>
</dbReference>
<dbReference type="InterPro" id="IPR050282">
    <property type="entry name" value="Cycloisomerase_2"/>
</dbReference>
<keyword evidence="3" id="KW-1185">Reference proteome</keyword>